<keyword evidence="3" id="KW-0808">Transferase</keyword>
<evidence type="ECO:0000256" key="5">
    <source>
        <dbReference type="ARBA" id="ARBA00022939"/>
    </source>
</evidence>
<dbReference type="InterPro" id="IPR002935">
    <property type="entry name" value="SAM_O-MeTrfase"/>
</dbReference>
<keyword evidence="4" id="KW-0949">S-adenosyl-L-methionine</keyword>
<evidence type="ECO:0000256" key="1">
    <source>
        <dbReference type="ARBA" id="ARBA00012880"/>
    </source>
</evidence>
<keyword evidence="2" id="KW-0489">Methyltransferase</keyword>
<dbReference type="CDD" id="cd02440">
    <property type="entry name" value="AdoMet_MTases"/>
    <property type="match status" value="1"/>
</dbReference>
<accession>A0AAV9U3T2</accession>
<protein>
    <recommendedName>
        <fullName evidence="1">catechol O-methyltransferase</fullName>
        <ecNumber evidence="1">2.1.1.6</ecNumber>
    </recommendedName>
</protein>
<evidence type="ECO:0000313" key="7">
    <source>
        <dbReference type="EMBL" id="KAK6334535.1"/>
    </source>
</evidence>
<dbReference type="Proteomes" id="UP001373714">
    <property type="component" value="Unassembled WGS sequence"/>
</dbReference>
<evidence type="ECO:0000256" key="4">
    <source>
        <dbReference type="ARBA" id="ARBA00022691"/>
    </source>
</evidence>
<dbReference type="GO" id="GO:0032259">
    <property type="term" value="P:methylation"/>
    <property type="evidence" value="ECO:0007669"/>
    <property type="project" value="UniProtKB-KW"/>
</dbReference>
<name>A0AAV9U3T2_9PEZI</name>
<reference evidence="7 8" key="1">
    <citation type="submission" date="2019-10" db="EMBL/GenBank/DDBJ databases">
        <authorList>
            <person name="Palmer J.M."/>
        </authorList>
    </citation>
    <scope>NUCLEOTIDE SEQUENCE [LARGE SCALE GENOMIC DNA]</scope>
    <source>
        <strain evidence="7 8">TWF730</strain>
    </source>
</reference>
<keyword evidence="8" id="KW-1185">Reference proteome</keyword>
<dbReference type="Pfam" id="PF13578">
    <property type="entry name" value="Methyltransf_24"/>
    <property type="match status" value="1"/>
</dbReference>
<keyword evidence="5" id="KW-0128">Catecholamine metabolism</keyword>
<dbReference type="Gene3D" id="3.40.50.150">
    <property type="entry name" value="Vaccinia Virus protein VP39"/>
    <property type="match status" value="1"/>
</dbReference>
<comment type="caution">
    <text evidence="7">The sequence shown here is derived from an EMBL/GenBank/DDBJ whole genome shotgun (WGS) entry which is preliminary data.</text>
</comment>
<evidence type="ECO:0000256" key="3">
    <source>
        <dbReference type="ARBA" id="ARBA00022679"/>
    </source>
</evidence>
<sequence length="264" mass="29621">MAGSGKYVAKDEGTFYDDGREEECLEFVQSKPNLQGKPDAVLEAIDEFGRTRKYLMNIGVEKGKIVRDVIANEQPTTMVELGGYCGYSAIAFAAEMKRHSGGRAVRYYSLERNATFGKIIEAMANLAGLGDIIRVVVGDSSDSLRRLQTTFNIEKIDILFLDHHKPSYAPDLRLCETLRLVVPGSVIVADNVIYPGNPPYLEYVRSSCEEKRQRVRSAEENELERANGRWDLVYESNLVESFEPTGETDGVEISRITGWYSDKK</sequence>
<dbReference type="AlphaFoldDB" id="A0AAV9U3T2"/>
<evidence type="ECO:0000256" key="6">
    <source>
        <dbReference type="ARBA" id="ARBA00023453"/>
    </source>
</evidence>
<gene>
    <name evidence="7" type="ORF">TWF730_003749</name>
</gene>
<dbReference type="GO" id="GO:0008171">
    <property type="term" value="F:O-methyltransferase activity"/>
    <property type="evidence" value="ECO:0007669"/>
    <property type="project" value="InterPro"/>
</dbReference>
<dbReference type="InterPro" id="IPR029063">
    <property type="entry name" value="SAM-dependent_MTases_sf"/>
</dbReference>
<comment type="similarity">
    <text evidence="6">Belongs to the class I-like SAM-binding methyltransferase superfamily. Cation-dependent O-methyltransferase family.</text>
</comment>
<dbReference type="PANTHER" id="PTHR43836:SF2">
    <property type="entry name" value="CATECHOL O-METHYLTRANSFERASE 1-RELATED"/>
    <property type="match status" value="1"/>
</dbReference>
<dbReference type="PANTHER" id="PTHR43836">
    <property type="entry name" value="CATECHOL O-METHYLTRANSFERASE 1-RELATED"/>
    <property type="match status" value="1"/>
</dbReference>
<dbReference type="GO" id="GO:0006584">
    <property type="term" value="P:catecholamine metabolic process"/>
    <property type="evidence" value="ECO:0007669"/>
    <property type="project" value="UniProtKB-KW"/>
</dbReference>
<dbReference type="PROSITE" id="PS51682">
    <property type="entry name" value="SAM_OMT_I"/>
    <property type="match status" value="1"/>
</dbReference>
<evidence type="ECO:0000256" key="2">
    <source>
        <dbReference type="ARBA" id="ARBA00022603"/>
    </source>
</evidence>
<dbReference type="SUPFAM" id="SSF53335">
    <property type="entry name" value="S-adenosyl-L-methionine-dependent methyltransferases"/>
    <property type="match status" value="1"/>
</dbReference>
<organism evidence="7 8">
    <name type="scientific">Orbilia blumenaviensis</name>
    <dbReference type="NCBI Taxonomy" id="1796055"/>
    <lineage>
        <taxon>Eukaryota</taxon>
        <taxon>Fungi</taxon>
        <taxon>Dikarya</taxon>
        <taxon>Ascomycota</taxon>
        <taxon>Pezizomycotina</taxon>
        <taxon>Orbiliomycetes</taxon>
        <taxon>Orbiliales</taxon>
        <taxon>Orbiliaceae</taxon>
        <taxon>Orbilia</taxon>
    </lineage>
</organism>
<dbReference type="EMBL" id="JAVHNS010000015">
    <property type="protein sequence ID" value="KAK6334535.1"/>
    <property type="molecule type" value="Genomic_DNA"/>
</dbReference>
<dbReference type="EC" id="2.1.1.6" evidence="1"/>
<proteinExistence type="inferred from homology"/>
<evidence type="ECO:0000313" key="8">
    <source>
        <dbReference type="Proteomes" id="UP001373714"/>
    </source>
</evidence>